<reference evidence="1 2" key="1">
    <citation type="submission" date="2021-07" db="EMBL/GenBank/DDBJ databases">
        <authorList>
            <person name="Palmer J.M."/>
        </authorList>
    </citation>
    <scope>NUCLEOTIDE SEQUENCE [LARGE SCALE GENOMIC DNA]</scope>
    <source>
        <strain evidence="1 2">AT_MEX2019</strain>
        <tissue evidence="1">Muscle</tissue>
    </source>
</reference>
<accession>A0ABU7B7W4</accession>
<dbReference type="Proteomes" id="UP001345963">
    <property type="component" value="Unassembled WGS sequence"/>
</dbReference>
<protein>
    <submittedName>
        <fullName evidence="1">Uncharacterized protein</fullName>
    </submittedName>
</protein>
<name>A0ABU7B7W4_9TELE</name>
<proteinExistence type="predicted"/>
<gene>
    <name evidence="1" type="ORF">ATANTOWER_006080</name>
</gene>
<comment type="caution">
    <text evidence="1">The sequence shown here is derived from an EMBL/GenBank/DDBJ whole genome shotgun (WGS) entry which is preliminary data.</text>
</comment>
<dbReference type="EMBL" id="JAHUTI010041020">
    <property type="protein sequence ID" value="MED6245649.1"/>
    <property type="molecule type" value="Genomic_DNA"/>
</dbReference>
<sequence length="77" mass="9048">MPQLCSWQGCWKLQERFGFPLCHISEYSGSVPFEDWHVTRLLKRPKVFSLKSRQTQDGWWGCSVILSFRCDSDHATL</sequence>
<evidence type="ECO:0000313" key="1">
    <source>
        <dbReference type="EMBL" id="MED6245649.1"/>
    </source>
</evidence>
<evidence type="ECO:0000313" key="2">
    <source>
        <dbReference type="Proteomes" id="UP001345963"/>
    </source>
</evidence>
<keyword evidence="2" id="KW-1185">Reference proteome</keyword>
<organism evidence="1 2">
    <name type="scientific">Ataeniobius toweri</name>
    <dbReference type="NCBI Taxonomy" id="208326"/>
    <lineage>
        <taxon>Eukaryota</taxon>
        <taxon>Metazoa</taxon>
        <taxon>Chordata</taxon>
        <taxon>Craniata</taxon>
        <taxon>Vertebrata</taxon>
        <taxon>Euteleostomi</taxon>
        <taxon>Actinopterygii</taxon>
        <taxon>Neopterygii</taxon>
        <taxon>Teleostei</taxon>
        <taxon>Neoteleostei</taxon>
        <taxon>Acanthomorphata</taxon>
        <taxon>Ovalentaria</taxon>
        <taxon>Atherinomorphae</taxon>
        <taxon>Cyprinodontiformes</taxon>
        <taxon>Goodeidae</taxon>
        <taxon>Ataeniobius</taxon>
    </lineage>
</organism>